<feature type="transmembrane region" description="Helical" evidence="1">
    <location>
        <begin position="57"/>
        <end position="79"/>
    </location>
</feature>
<evidence type="ECO:0000313" key="3">
    <source>
        <dbReference type="Proteomes" id="UP000215999"/>
    </source>
</evidence>
<reference evidence="2 3" key="1">
    <citation type="journal article" date="2016" name="Antonie Van Leeuwenhoek">
        <title>Photobacterium sanguinicancri sp. nov. isolated from marine animals.</title>
        <authorList>
            <person name="Gomez-Gil B."/>
            <person name="Roque A."/>
            <person name="Rotllant G."/>
            <person name="Romalde J.L."/>
            <person name="Doce A."/>
            <person name="Eggermont M."/>
            <person name="Defoirdt T."/>
        </authorList>
    </citation>
    <scope>NUCLEOTIDE SEQUENCE [LARGE SCALE GENOMIC DNA]</scope>
    <source>
        <strain evidence="2 3">CAIM 1827</strain>
    </source>
</reference>
<dbReference type="Proteomes" id="UP000215999">
    <property type="component" value="Unassembled WGS sequence"/>
</dbReference>
<evidence type="ECO:0000313" key="2">
    <source>
        <dbReference type="EMBL" id="OZS41532.1"/>
    </source>
</evidence>
<keyword evidence="1" id="KW-1133">Transmembrane helix</keyword>
<evidence type="ECO:0000256" key="1">
    <source>
        <dbReference type="SAM" id="Phobius"/>
    </source>
</evidence>
<keyword evidence="1" id="KW-0472">Membrane</keyword>
<name>A0ABX4FRK9_9GAMM</name>
<protein>
    <submittedName>
        <fullName evidence="2">Uncharacterized protein</fullName>
    </submittedName>
</protein>
<gene>
    <name evidence="2" type="ORF">ASV53_23210</name>
</gene>
<accession>A0ABX4FRK9</accession>
<feature type="transmembrane region" description="Helical" evidence="1">
    <location>
        <begin position="20"/>
        <end position="36"/>
    </location>
</feature>
<dbReference type="EMBL" id="NOIF01000290">
    <property type="protein sequence ID" value="OZS41532.1"/>
    <property type="molecule type" value="Genomic_DNA"/>
</dbReference>
<keyword evidence="3" id="KW-1185">Reference proteome</keyword>
<organism evidence="2 3">
    <name type="scientific">Photobacterium sanguinicancri</name>
    <dbReference type="NCBI Taxonomy" id="875932"/>
    <lineage>
        <taxon>Bacteria</taxon>
        <taxon>Pseudomonadati</taxon>
        <taxon>Pseudomonadota</taxon>
        <taxon>Gammaproteobacteria</taxon>
        <taxon>Vibrionales</taxon>
        <taxon>Vibrionaceae</taxon>
        <taxon>Photobacterium</taxon>
    </lineage>
</organism>
<comment type="caution">
    <text evidence="2">The sequence shown here is derived from an EMBL/GenBank/DDBJ whole genome shotgun (WGS) entry which is preliminary data.</text>
</comment>
<keyword evidence="1" id="KW-0812">Transmembrane</keyword>
<sequence length="210" mass="23257">MTFEQVLMSFLEYRAYERMIGLGIGALSVLLGFFLFKSGIETPQSAIVKIGNYEFRFLKVAPGLFFSLFGVLLVGYINFAHPRLESVKTFRPESVDGKAAQAESERLLAGFSGKEYDELMRLAKAINTAEEAVKSLPGEVRNGVSLLGRESSYGQLSLAVKDLKVQLNAKIFSSFPPKVFSACSGKNEMPSGYTEDICERLDNLKEARIK</sequence>
<proteinExistence type="predicted"/>
<dbReference type="RefSeq" id="WP_094958881.1">
    <property type="nucleotide sequence ID" value="NZ_NOIF01000290.1"/>
</dbReference>